<protein>
    <submittedName>
        <fullName evidence="1">Uncharacterized protein</fullName>
    </submittedName>
</protein>
<organism evidence="1 2">
    <name type="scientific">Caerostris darwini</name>
    <dbReference type="NCBI Taxonomy" id="1538125"/>
    <lineage>
        <taxon>Eukaryota</taxon>
        <taxon>Metazoa</taxon>
        <taxon>Ecdysozoa</taxon>
        <taxon>Arthropoda</taxon>
        <taxon>Chelicerata</taxon>
        <taxon>Arachnida</taxon>
        <taxon>Araneae</taxon>
        <taxon>Araneomorphae</taxon>
        <taxon>Entelegynae</taxon>
        <taxon>Araneoidea</taxon>
        <taxon>Araneidae</taxon>
        <taxon>Caerostris</taxon>
    </lineage>
</organism>
<name>A0AAV4U647_9ARAC</name>
<proteinExistence type="predicted"/>
<sequence>MSVATFLVYFHPSLHTIDSTLAHFRFRHAMRSPTHAPTMSCIMSWHPRLRGRRTSVLGALEYVRKSVTPTKNLIFHAPPPTVLQYYTAQPCRSLVSNRGG</sequence>
<evidence type="ECO:0000313" key="2">
    <source>
        <dbReference type="Proteomes" id="UP001054837"/>
    </source>
</evidence>
<accession>A0AAV4U647</accession>
<gene>
    <name evidence="1" type="ORF">CDAR_51341</name>
</gene>
<reference evidence="1 2" key="1">
    <citation type="submission" date="2021-06" db="EMBL/GenBank/DDBJ databases">
        <title>Caerostris darwini draft genome.</title>
        <authorList>
            <person name="Kono N."/>
            <person name="Arakawa K."/>
        </authorList>
    </citation>
    <scope>NUCLEOTIDE SEQUENCE [LARGE SCALE GENOMIC DNA]</scope>
</reference>
<keyword evidence="2" id="KW-1185">Reference proteome</keyword>
<dbReference type="AlphaFoldDB" id="A0AAV4U647"/>
<dbReference type="Proteomes" id="UP001054837">
    <property type="component" value="Unassembled WGS sequence"/>
</dbReference>
<comment type="caution">
    <text evidence="1">The sequence shown here is derived from an EMBL/GenBank/DDBJ whole genome shotgun (WGS) entry which is preliminary data.</text>
</comment>
<dbReference type="EMBL" id="BPLQ01010742">
    <property type="protein sequence ID" value="GIY53203.1"/>
    <property type="molecule type" value="Genomic_DNA"/>
</dbReference>
<evidence type="ECO:0000313" key="1">
    <source>
        <dbReference type="EMBL" id="GIY53203.1"/>
    </source>
</evidence>